<protein>
    <submittedName>
        <fullName evidence="1">Uncharacterized protein</fullName>
    </submittedName>
</protein>
<dbReference type="EMBL" id="CM011690">
    <property type="protein sequence ID" value="TMS08019.1"/>
    <property type="molecule type" value="Genomic_DNA"/>
</dbReference>
<evidence type="ECO:0000313" key="1">
    <source>
        <dbReference type="EMBL" id="TMS08019.1"/>
    </source>
</evidence>
<keyword evidence="2" id="KW-1185">Reference proteome</keyword>
<accession>A0ACD3QMF5</accession>
<organism evidence="1 2">
    <name type="scientific">Larimichthys crocea</name>
    <name type="common">Large yellow croaker</name>
    <name type="synonym">Pseudosciaena crocea</name>
    <dbReference type="NCBI Taxonomy" id="215358"/>
    <lineage>
        <taxon>Eukaryota</taxon>
        <taxon>Metazoa</taxon>
        <taxon>Chordata</taxon>
        <taxon>Craniata</taxon>
        <taxon>Vertebrata</taxon>
        <taxon>Euteleostomi</taxon>
        <taxon>Actinopterygii</taxon>
        <taxon>Neopterygii</taxon>
        <taxon>Teleostei</taxon>
        <taxon>Neoteleostei</taxon>
        <taxon>Acanthomorphata</taxon>
        <taxon>Eupercaria</taxon>
        <taxon>Sciaenidae</taxon>
        <taxon>Larimichthys</taxon>
    </lineage>
</organism>
<reference evidence="1" key="1">
    <citation type="submission" date="2018-11" db="EMBL/GenBank/DDBJ databases">
        <title>The sequence and de novo assembly of Larimichthys crocea genome using PacBio and Hi-C technologies.</title>
        <authorList>
            <person name="Xu P."/>
            <person name="Chen B."/>
            <person name="Zhou Z."/>
            <person name="Ke Q."/>
            <person name="Wu Y."/>
            <person name="Bai H."/>
            <person name="Pu F."/>
        </authorList>
    </citation>
    <scope>NUCLEOTIDE SEQUENCE</scope>
    <source>
        <tissue evidence="1">Muscle</tissue>
    </source>
</reference>
<comment type="caution">
    <text evidence="1">The sequence shown here is derived from an EMBL/GenBank/DDBJ whole genome shotgun (WGS) entry which is preliminary data.</text>
</comment>
<evidence type="ECO:0000313" key="2">
    <source>
        <dbReference type="Proteomes" id="UP000793456"/>
    </source>
</evidence>
<proteinExistence type="predicted"/>
<name>A0ACD3QMF5_LARCR</name>
<dbReference type="Proteomes" id="UP000793456">
    <property type="component" value="Chromosome XVII"/>
</dbReference>
<gene>
    <name evidence="1" type="ORF">E3U43_005502</name>
</gene>
<sequence length="296" mass="32250">MLATTTTTPPPPPPQPLPPLPSLPSLTQTLHLVNLTGRGTASRWQQGAQTNQQLAVPMKTSLRQMVAWKEQEGPAQPSDEQLEEPAVKKQRTEGSEQCAVETVAVGDADGELLSTDSNTEDSQPEASSLFPDCILMEEGGSTGGSDVAEALEESRAAEVHSCSSALSPAGRLSEDSQQVNLDEMPQDKDAPLASPDNPEEGEEGVVEGTNKFYCYLCSITCHNQQNFRSHMNSMSHQQRMMEIQHMSNACLVTLLPRVQESLQGAVKDGEKKEDTKHWCATCHTHFTSSITDHRRT</sequence>